<proteinExistence type="predicted"/>
<protein>
    <submittedName>
        <fullName evidence="1">Uncharacterized protein</fullName>
    </submittedName>
</protein>
<dbReference type="EMBL" id="CP136051">
    <property type="protein sequence ID" value="WOK06118.1"/>
    <property type="molecule type" value="Genomic_DNA"/>
</dbReference>
<sequence length="320" mass="32529">MKKFITSAQLALSLVFILSIGGCGDKDEEPSPSLAFDGSYHGIFSMQGVQIGTWTMLVHKGQASGSFDYITGSTAYTGTVYEGGKLEVNITYDDGSTTETVITIKEDGEVSGTWANSDVEFGELSGAIEVTSFDGSYNGIAFSDDMYSASWSLTIGKGKATGAYSGGDGNGLISGYVDGDGKLSIGSAFATGTVLTAQGSIADGDVTVVWFDTTQESGTAVGAIATGAFDNDYEGTALGGGVVIGTWTLNIASGKAMGVYNGSDDSSAINGFANEDGDIYLGINQGDGDVVTVTGTIEGGDIAGSWTDSDGRSGTFVGGI</sequence>
<keyword evidence="2" id="KW-1185">Reference proteome</keyword>
<reference evidence="1 2" key="1">
    <citation type="journal article" date="2023" name="Microbiol. Resour. Announc.">
        <title>Complete Genome Sequence of Imperialibacter roseus strain P4T.</title>
        <authorList>
            <person name="Tizabi D.R."/>
            <person name="Bachvaroff T."/>
            <person name="Hill R.T."/>
        </authorList>
    </citation>
    <scope>NUCLEOTIDE SEQUENCE [LARGE SCALE GENOMIC DNA]</scope>
    <source>
        <strain evidence="1 2">P4T</strain>
    </source>
</reference>
<dbReference type="PROSITE" id="PS51257">
    <property type="entry name" value="PROKAR_LIPOPROTEIN"/>
    <property type="match status" value="1"/>
</dbReference>
<evidence type="ECO:0000313" key="2">
    <source>
        <dbReference type="Proteomes" id="UP001302349"/>
    </source>
</evidence>
<gene>
    <name evidence="1" type="ORF">RT717_23870</name>
</gene>
<evidence type="ECO:0000313" key="1">
    <source>
        <dbReference type="EMBL" id="WOK06118.1"/>
    </source>
</evidence>
<name>A0ABZ0IM51_9BACT</name>
<dbReference type="RefSeq" id="WP_317488855.1">
    <property type="nucleotide sequence ID" value="NZ_CP136051.1"/>
</dbReference>
<dbReference type="Proteomes" id="UP001302349">
    <property type="component" value="Chromosome"/>
</dbReference>
<organism evidence="1 2">
    <name type="scientific">Imperialibacter roseus</name>
    <dbReference type="NCBI Taxonomy" id="1324217"/>
    <lineage>
        <taxon>Bacteria</taxon>
        <taxon>Pseudomonadati</taxon>
        <taxon>Bacteroidota</taxon>
        <taxon>Cytophagia</taxon>
        <taxon>Cytophagales</taxon>
        <taxon>Flammeovirgaceae</taxon>
        <taxon>Imperialibacter</taxon>
    </lineage>
</organism>
<accession>A0ABZ0IM51</accession>